<dbReference type="PANTHER" id="PTHR45436">
    <property type="entry name" value="SENSOR HISTIDINE KINASE YKOH"/>
    <property type="match status" value="1"/>
</dbReference>
<dbReference type="Gene3D" id="3.30.565.10">
    <property type="entry name" value="Histidine kinase-like ATPase, C-terminal domain"/>
    <property type="match status" value="1"/>
</dbReference>
<dbReference type="PRINTS" id="PR00344">
    <property type="entry name" value="BCTRLSENSOR"/>
</dbReference>
<dbReference type="InterPro" id="IPR005467">
    <property type="entry name" value="His_kinase_dom"/>
</dbReference>
<feature type="transmembrane region" description="Helical" evidence="12">
    <location>
        <begin position="38"/>
        <end position="61"/>
    </location>
</feature>
<feature type="domain" description="HAMP" evidence="14">
    <location>
        <begin position="212"/>
        <end position="259"/>
    </location>
</feature>
<name>A0ABQ6ACW9_9PROT</name>
<dbReference type="CDD" id="cd06225">
    <property type="entry name" value="HAMP"/>
    <property type="match status" value="1"/>
</dbReference>
<evidence type="ECO:0000259" key="13">
    <source>
        <dbReference type="PROSITE" id="PS50109"/>
    </source>
</evidence>
<dbReference type="Proteomes" id="UP001156641">
    <property type="component" value="Unassembled WGS sequence"/>
</dbReference>
<keyword evidence="9" id="KW-0902">Two-component regulatory system</keyword>
<evidence type="ECO:0000259" key="14">
    <source>
        <dbReference type="PROSITE" id="PS50885"/>
    </source>
</evidence>
<keyword evidence="4" id="KW-0597">Phosphoprotein</keyword>
<dbReference type="PROSITE" id="PS50885">
    <property type="entry name" value="HAMP"/>
    <property type="match status" value="1"/>
</dbReference>
<evidence type="ECO:0000256" key="12">
    <source>
        <dbReference type="SAM" id="Phobius"/>
    </source>
</evidence>
<dbReference type="EMBL" id="BSOS01000073">
    <property type="protein sequence ID" value="GLR68058.1"/>
    <property type="molecule type" value="Genomic_DNA"/>
</dbReference>
<evidence type="ECO:0000256" key="1">
    <source>
        <dbReference type="ARBA" id="ARBA00000085"/>
    </source>
</evidence>
<evidence type="ECO:0000256" key="10">
    <source>
        <dbReference type="ARBA" id="ARBA00023136"/>
    </source>
</evidence>
<dbReference type="Pfam" id="PF02518">
    <property type="entry name" value="HATPase_c"/>
    <property type="match status" value="1"/>
</dbReference>
<evidence type="ECO:0000256" key="9">
    <source>
        <dbReference type="ARBA" id="ARBA00023012"/>
    </source>
</evidence>
<proteinExistence type="predicted"/>
<sequence length="481" mass="52551">METIPAPGPEPAERKPGRVKPPREARARAKPLIKSTGIRFAVTYAVVFGLSAFTLAFSLWYSTVGLLQRQVEFAILNDATALNEHYQIGGLPSLINAIHGRLTDSGDSDGIYLLLDPLGNHIIGNLDQWPQGLNQINTWYELPVTRKGVRSVSLLRAYTLSGGEQLLIGRDVSARAQLRNVMRDALLWALGLMILLGLLGAVLIRSMFRRMIRDISTTTRAIALGDLTRRIPKHGDGDEFDELAEIINDMLERISRLMDGVRQVSNAIAHDLRTPITRARTRLEDAALHAHTEEDLQSAIERAMLDLDGVVGVFEALLRIAEIEAGSRRAAFAPIDLAPMLHDIDELYRAVAEERGLILDTKIDSPLPLLGDRELVQQAVANLLDNALKFSASGTTIGFTARMEESLIEISIADSGPGISDEDRNRATERFFRAESARSTAGSGLGLALVAAVAQLHNGTLRLANNNPGLRAIITLPARRG</sequence>
<feature type="domain" description="Histidine kinase" evidence="13">
    <location>
        <begin position="267"/>
        <end position="480"/>
    </location>
</feature>
<comment type="subcellular location">
    <subcellularLocation>
        <location evidence="2">Membrane</location>
    </subcellularLocation>
</comment>
<dbReference type="InterPro" id="IPR003661">
    <property type="entry name" value="HisK_dim/P_dom"/>
</dbReference>
<dbReference type="InterPro" id="IPR036890">
    <property type="entry name" value="HATPase_C_sf"/>
</dbReference>
<accession>A0ABQ6ACW9</accession>
<comment type="caution">
    <text evidence="15">The sequence shown here is derived from an EMBL/GenBank/DDBJ whole genome shotgun (WGS) entry which is preliminary data.</text>
</comment>
<keyword evidence="5" id="KW-0808">Transferase</keyword>
<dbReference type="InterPro" id="IPR003594">
    <property type="entry name" value="HATPase_dom"/>
</dbReference>
<dbReference type="CDD" id="cd00082">
    <property type="entry name" value="HisKA"/>
    <property type="match status" value="1"/>
</dbReference>
<feature type="region of interest" description="Disordered" evidence="11">
    <location>
        <begin position="1"/>
        <end position="28"/>
    </location>
</feature>
<keyword evidence="10 12" id="KW-0472">Membrane</keyword>
<dbReference type="InterPro" id="IPR004358">
    <property type="entry name" value="Sig_transdc_His_kin-like_C"/>
</dbReference>
<comment type="catalytic activity">
    <reaction evidence="1">
        <text>ATP + protein L-histidine = ADP + protein N-phospho-L-histidine.</text>
        <dbReference type="EC" id="2.7.13.3"/>
    </reaction>
</comment>
<dbReference type="InterPro" id="IPR050428">
    <property type="entry name" value="TCS_sensor_his_kinase"/>
</dbReference>
<dbReference type="SUPFAM" id="SSF47384">
    <property type="entry name" value="Homodimeric domain of signal transducing histidine kinase"/>
    <property type="match status" value="1"/>
</dbReference>
<dbReference type="SMART" id="SM00388">
    <property type="entry name" value="HisKA"/>
    <property type="match status" value="1"/>
</dbReference>
<evidence type="ECO:0000256" key="4">
    <source>
        <dbReference type="ARBA" id="ARBA00022553"/>
    </source>
</evidence>
<keyword evidence="6 12" id="KW-0812">Transmembrane</keyword>
<dbReference type="InterPro" id="IPR003660">
    <property type="entry name" value="HAMP_dom"/>
</dbReference>
<evidence type="ECO:0000256" key="2">
    <source>
        <dbReference type="ARBA" id="ARBA00004370"/>
    </source>
</evidence>
<dbReference type="SUPFAM" id="SSF158472">
    <property type="entry name" value="HAMP domain-like"/>
    <property type="match status" value="1"/>
</dbReference>
<dbReference type="SMART" id="SM00304">
    <property type="entry name" value="HAMP"/>
    <property type="match status" value="1"/>
</dbReference>
<feature type="compositionally biased region" description="Basic and acidic residues" evidence="11">
    <location>
        <begin position="11"/>
        <end position="27"/>
    </location>
</feature>
<dbReference type="RefSeq" id="WP_284258891.1">
    <property type="nucleotide sequence ID" value="NZ_BSOS01000073.1"/>
</dbReference>
<feature type="transmembrane region" description="Helical" evidence="12">
    <location>
        <begin position="185"/>
        <end position="204"/>
    </location>
</feature>
<evidence type="ECO:0000256" key="3">
    <source>
        <dbReference type="ARBA" id="ARBA00012438"/>
    </source>
</evidence>
<protein>
    <recommendedName>
        <fullName evidence="3">histidine kinase</fullName>
        <ecNumber evidence="3">2.7.13.3</ecNumber>
    </recommendedName>
</protein>
<keyword evidence="7 15" id="KW-0418">Kinase</keyword>
<dbReference type="Pfam" id="PF00672">
    <property type="entry name" value="HAMP"/>
    <property type="match status" value="1"/>
</dbReference>
<evidence type="ECO:0000256" key="11">
    <source>
        <dbReference type="SAM" id="MobiDB-lite"/>
    </source>
</evidence>
<evidence type="ECO:0000256" key="6">
    <source>
        <dbReference type="ARBA" id="ARBA00022692"/>
    </source>
</evidence>
<gene>
    <name evidence="15" type="ORF">GCM10010909_27390</name>
</gene>
<reference evidence="16" key="1">
    <citation type="journal article" date="2019" name="Int. J. Syst. Evol. Microbiol.">
        <title>The Global Catalogue of Microorganisms (GCM) 10K type strain sequencing project: providing services to taxonomists for standard genome sequencing and annotation.</title>
        <authorList>
            <consortium name="The Broad Institute Genomics Platform"/>
            <consortium name="The Broad Institute Genome Sequencing Center for Infectious Disease"/>
            <person name="Wu L."/>
            <person name="Ma J."/>
        </authorList>
    </citation>
    <scope>NUCLEOTIDE SEQUENCE [LARGE SCALE GENOMIC DNA]</scope>
    <source>
        <strain evidence="16">NBRC 112502</strain>
    </source>
</reference>
<dbReference type="PROSITE" id="PS50109">
    <property type="entry name" value="HIS_KIN"/>
    <property type="match status" value="1"/>
</dbReference>
<dbReference type="PANTHER" id="PTHR45436:SF8">
    <property type="entry name" value="HISTIDINE KINASE"/>
    <property type="match status" value="1"/>
</dbReference>
<dbReference type="GO" id="GO:0016301">
    <property type="term" value="F:kinase activity"/>
    <property type="evidence" value="ECO:0007669"/>
    <property type="project" value="UniProtKB-KW"/>
</dbReference>
<evidence type="ECO:0000313" key="16">
    <source>
        <dbReference type="Proteomes" id="UP001156641"/>
    </source>
</evidence>
<evidence type="ECO:0000256" key="7">
    <source>
        <dbReference type="ARBA" id="ARBA00022777"/>
    </source>
</evidence>
<keyword evidence="8 12" id="KW-1133">Transmembrane helix</keyword>
<dbReference type="Gene3D" id="1.10.287.130">
    <property type="match status" value="1"/>
</dbReference>
<evidence type="ECO:0000256" key="8">
    <source>
        <dbReference type="ARBA" id="ARBA00022989"/>
    </source>
</evidence>
<organism evidence="15 16">
    <name type="scientific">Acidocella aquatica</name>
    <dbReference type="NCBI Taxonomy" id="1922313"/>
    <lineage>
        <taxon>Bacteria</taxon>
        <taxon>Pseudomonadati</taxon>
        <taxon>Pseudomonadota</taxon>
        <taxon>Alphaproteobacteria</taxon>
        <taxon>Acetobacterales</taxon>
        <taxon>Acidocellaceae</taxon>
        <taxon>Acidocella</taxon>
    </lineage>
</organism>
<evidence type="ECO:0000313" key="15">
    <source>
        <dbReference type="EMBL" id="GLR68058.1"/>
    </source>
</evidence>
<keyword evidence="16" id="KW-1185">Reference proteome</keyword>
<dbReference type="CDD" id="cd00075">
    <property type="entry name" value="HATPase"/>
    <property type="match status" value="1"/>
</dbReference>
<evidence type="ECO:0000256" key="5">
    <source>
        <dbReference type="ARBA" id="ARBA00022679"/>
    </source>
</evidence>
<feature type="compositionally biased region" description="Pro residues" evidence="11">
    <location>
        <begin position="1"/>
        <end position="10"/>
    </location>
</feature>
<dbReference type="EC" id="2.7.13.3" evidence="3"/>
<dbReference type="SMART" id="SM00387">
    <property type="entry name" value="HATPase_c"/>
    <property type="match status" value="1"/>
</dbReference>
<dbReference type="InterPro" id="IPR036097">
    <property type="entry name" value="HisK_dim/P_sf"/>
</dbReference>
<dbReference type="SUPFAM" id="SSF55874">
    <property type="entry name" value="ATPase domain of HSP90 chaperone/DNA topoisomerase II/histidine kinase"/>
    <property type="match status" value="1"/>
</dbReference>